<dbReference type="EMBL" id="JANBPW010004358">
    <property type="protein sequence ID" value="KAJ1935157.1"/>
    <property type="molecule type" value="Genomic_DNA"/>
</dbReference>
<proteinExistence type="predicted"/>
<organism evidence="1 2">
    <name type="scientific">Linderina macrospora</name>
    <dbReference type="NCBI Taxonomy" id="4868"/>
    <lineage>
        <taxon>Eukaryota</taxon>
        <taxon>Fungi</taxon>
        <taxon>Fungi incertae sedis</taxon>
        <taxon>Zoopagomycota</taxon>
        <taxon>Kickxellomycotina</taxon>
        <taxon>Kickxellomycetes</taxon>
        <taxon>Kickxellales</taxon>
        <taxon>Kickxellaceae</taxon>
        <taxon>Linderina</taxon>
    </lineage>
</organism>
<evidence type="ECO:0000313" key="2">
    <source>
        <dbReference type="Proteomes" id="UP001150603"/>
    </source>
</evidence>
<keyword evidence="2" id="KW-1185">Reference proteome</keyword>
<reference evidence="1" key="1">
    <citation type="submission" date="2022-07" db="EMBL/GenBank/DDBJ databases">
        <title>Phylogenomic reconstructions and comparative analyses of Kickxellomycotina fungi.</title>
        <authorList>
            <person name="Reynolds N.K."/>
            <person name="Stajich J.E."/>
            <person name="Barry K."/>
            <person name="Grigoriev I.V."/>
            <person name="Crous P."/>
            <person name="Smith M.E."/>
        </authorList>
    </citation>
    <scope>NUCLEOTIDE SEQUENCE</scope>
    <source>
        <strain evidence="1">NRRL 5244</strain>
    </source>
</reference>
<name>A0ACC1J2G7_9FUNG</name>
<comment type="caution">
    <text evidence="1">The sequence shown here is derived from an EMBL/GenBank/DDBJ whole genome shotgun (WGS) entry which is preliminary data.</text>
</comment>
<sequence>MQSFAVVALAAAAVVAANGAQPALDHQKVYSTILGPQYVQNAAPVIAVAPSSVIQNAGSDEVTVTSTVTNGAGANALSLGSALLAGSLLFVYM</sequence>
<gene>
    <name evidence="1" type="ORF">FBU59_005474</name>
</gene>
<dbReference type="Proteomes" id="UP001150603">
    <property type="component" value="Unassembled WGS sequence"/>
</dbReference>
<evidence type="ECO:0000313" key="1">
    <source>
        <dbReference type="EMBL" id="KAJ1935157.1"/>
    </source>
</evidence>
<protein>
    <submittedName>
        <fullName evidence="1">Uncharacterized protein</fullName>
    </submittedName>
</protein>
<accession>A0ACC1J2G7</accession>